<protein>
    <submittedName>
        <fullName evidence="2">WYL domain-containing protein</fullName>
    </submittedName>
</protein>
<dbReference type="Pfam" id="PF13280">
    <property type="entry name" value="WYL"/>
    <property type="match status" value="1"/>
</dbReference>
<organism evidence="2 3">
    <name type="scientific">Paenibacillus dokdonensis</name>
    <dbReference type="NCBI Taxonomy" id="2567944"/>
    <lineage>
        <taxon>Bacteria</taxon>
        <taxon>Bacillati</taxon>
        <taxon>Bacillota</taxon>
        <taxon>Bacilli</taxon>
        <taxon>Bacillales</taxon>
        <taxon>Paenibacillaceae</taxon>
        <taxon>Paenibacillus</taxon>
    </lineage>
</organism>
<feature type="domain" description="WYL" evidence="1">
    <location>
        <begin position="136"/>
        <end position="198"/>
    </location>
</feature>
<dbReference type="RefSeq" id="WP_326088498.1">
    <property type="nucleotide sequence ID" value="NZ_JARLKZ010000008.1"/>
</dbReference>
<dbReference type="PANTHER" id="PTHR34580:SF9">
    <property type="entry name" value="SLL5097 PROTEIN"/>
    <property type="match status" value="1"/>
</dbReference>
<gene>
    <name evidence="2" type="ORF">P4H66_12805</name>
</gene>
<dbReference type="PANTHER" id="PTHR34580">
    <property type="match status" value="1"/>
</dbReference>
<evidence type="ECO:0000313" key="3">
    <source>
        <dbReference type="Proteomes" id="UP001344632"/>
    </source>
</evidence>
<dbReference type="InterPro" id="IPR051534">
    <property type="entry name" value="CBASS_pafABC_assoc_protein"/>
</dbReference>
<reference evidence="2 3" key="1">
    <citation type="submission" date="2023-03" db="EMBL/GenBank/DDBJ databases">
        <title>Bacillus Genome Sequencing.</title>
        <authorList>
            <person name="Dunlap C."/>
        </authorList>
    </citation>
    <scope>NUCLEOTIDE SEQUENCE [LARGE SCALE GENOMIC DNA]</scope>
    <source>
        <strain evidence="2 3">BD-525</strain>
    </source>
</reference>
<dbReference type="InterPro" id="IPR026881">
    <property type="entry name" value="WYL_dom"/>
</dbReference>
<proteinExistence type="predicted"/>
<dbReference type="PROSITE" id="PS52050">
    <property type="entry name" value="WYL"/>
    <property type="match status" value="1"/>
</dbReference>
<evidence type="ECO:0000259" key="1">
    <source>
        <dbReference type="Pfam" id="PF13280"/>
    </source>
</evidence>
<evidence type="ECO:0000313" key="2">
    <source>
        <dbReference type="EMBL" id="MEC0240728.1"/>
    </source>
</evidence>
<dbReference type="Proteomes" id="UP001344632">
    <property type="component" value="Unassembled WGS sequence"/>
</dbReference>
<accession>A0ABU6GNC5</accession>
<keyword evidence="3" id="KW-1185">Reference proteome</keyword>
<dbReference type="EMBL" id="JARLKZ010000008">
    <property type="protein sequence ID" value="MEC0240728.1"/>
    <property type="molecule type" value="Genomic_DNA"/>
</dbReference>
<sequence length="306" mass="35706">MSNMHRIHWFDQRIREGHYPSSKDIALQFEISRRQAQRDIEYLAVSLRAPLLYIAKHRGYCYEDKTYVLPHLYMTEEEKEVLKFLARKYGQFSSDQSSVQRVAHLLSRLTGEEKPETLNRLPVFDANPRLIQYSGQLSFAISHRRIVHIHYRHEAEESRLDICPVQLVSKYNADYVAAYSTDGSRQQLFRLDSIVSLHMTAHVFDATEEPEGTYEQPGLPAIKPFTARLKLITGLQGNTWNGYPARPAGELLYDIEFYDADSFMQQLLHETWRRLDSPKWLKVKLQARCEQVLRCLNAEEEPSCPT</sequence>
<comment type="caution">
    <text evidence="2">The sequence shown here is derived from an EMBL/GenBank/DDBJ whole genome shotgun (WGS) entry which is preliminary data.</text>
</comment>
<name>A0ABU6GNC5_9BACL</name>